<proteinExistence type="predicted"/>
<evidence type="ECO:0000313" key="2">
    <source>
        <dbReference type="Proteomes" id="UP000678895"/>
    </source>
</evidence>
<reference evidence="1" key="1">
    <citation type="submission" date="2021-03" db="EMBL/GenBank/DDBJ databases">
        <title>Antimicrobial resistance genes in bacteria isolated from Japanese honey, and their potential for conferring macrolide and lincosamide resistance in the American foulbrood pathogen Paenibacillus larvae.</title>
        <authorList>
            <person name="Okamoto M."/>
            <person name="Kumagai M."/>
            <person name="Kanamori H."/>
            <person name="Takamatsu D."/>
        </authorList>
    </citation>
    <scope>NUCLEOTIDE SEQUENCE</scope>
    <source>
        <strain evidence="1">J41TS4</strain>
    </source>
</reference>
<evidence type="ECO:0000313" key="1">
    <source>
        <dbReference type="EMBL" id="GIO43111.1"/>
    </source>
</evidence>
<dbReference type="Proteomes" id="UP000678895">
    <property type="component" value="Unassembled WGS sequence"/>
</dbReference>
<dbReference type="AlphaFoldDB" id="A0A919Y2V8"/>
<keyword evidence="2" id="KW-1185">Reference proteome</keyword>
<organism evidence="1 2">
    <name type="scientific">Paenibacillus apis</name>
    <dbReference type="NCBI Taxonomy" id="1792174"/>
    <lineage>
        <taxon>Bacteria</taxon>
        <taxon>Bacillati</taxon>
        <taxon>Bacillota</taxon>
        <taxon>Bacilli</taxon>
        <taxon>Bacillales</taxon>
        <taxon>Paenibacillaceae</taxon>
        <taxon>Paenibacillus</taxon>
    </lineage>
</organism>
<accession>A0A919Y2V8</accession>
<sequence length="90" mass="10711">MQKFGPEWLKPAFNQRFNDLAKQAGMQPEIDQLQSRHRELENLLKSELSQAQYELYLELEEIVNYRSTLIKQRLYFAGLKDGVQLLRELL</sequence>
<protein>
    <submittedName>
        <fullName evidence="1">Uncharacterized protein</fullName>
    </submittedName>
</protein>
<comment type="caution">
    <text evidence="1">The sequence shown here is derived from an EMBL/GenBank/DDBJ whole genome shotgun (WGS) entry which is preliminary data.</text>
</comment>
<dbReference type="EMBL" id="BORS01000009">
    <property type="protein sequence ID" value="GIO43111.1"/>
    <property type="molecule type" value="Genomic_DNA"/>
</dbReference>
<dbReference type="RefSeq" id="WP_301627986.1">
    <property type="nucleotide sequence ID" value="NZ_BORS01000009.1"/>
</dbReference>
<name>A0A919Y2V8_9BACL</name>
<gene>
    <name evidence="1" type="ORF">J41TS4_28690</name>
</gene>